<evidence type="ECO:0000313" key="8">
    <source>
        <dbReference type="Proteomes" id="UP000265000"/>
    </source>
</evidence>
<dbReference type="OrthoDB" id="10055570at2759"/>
<feature type="coiled-coil region" evidence="6">
    <location>
        <begin position="137"/>
        <end position="203"/>
    </location>
</feature>
<comment type="similarity">
    <text evidence="2">Belongs to the CCDC172 family.</text>
</comment>
<comment type="subcellular location">
    <subcellularLocation>
        <location evidence="1">Cytoplasm</location>
    </subcellularLocation>
</comment>
<keyword evidence="5 6" id="KW-0175">Coiled coil</keyword>
<dbReference type="PANTHER" id="PTHR22419:SF2">
    <property type="entry name" value="COILED-COIL DOMAIN-CONTAINING PROTEIN 172"/>
    <property type="match status" value="1"/>
</dbReference>
<reference evidence="7" key="1">
    <citation type="submission" date="2025-08" db="UniProtKB">
        <authorList>
            <consortium name="Ensembl"/>
        </authorList>
    </citation>
    <scope>IDENTIFICATION</scope>
</reference>
<evidence type="ECO:0000256" key="5">
    <source>
        <dbReference type="ARBA" id="ARBA00023054"/>
    </source>
</evidence>
<evidence type="ECO:0000256" key="2">
    <source>
        <dbReference type="ARBA" id="ARBA00008975"/>
    </source>
</evidence>
<dbReference type="Ensembl" id="ENSFHET00000017484.1">
    <property type="protein sequence ID" value="ENSFHEP00000010707.1"/>
    <property type="gene ID" value="ENSFHEG00000012050.1"/>
</dbReference>
<dbReference type="AlphaFoldDB" id="A0A3Q2PDX1"/>
<evidence type="ECO:0000256" key="4">
    <source>
        <dbReference type="ARBA" id="ARBA00022490"/>
    </source>
</evidence>
<evidence type="ECO:0000256" key="1">
    <source>
        <dbReference type="ARBA" id="ARBA00004496"/>
    </source>
</evidence>
<organism evidence="7 8">
    <name type="scientific">Fundulus heteroclitus</name>
    <name type="common">Killifish</name>
    <name type="synonym">Mummichog</name>
    <dbReference type="NCBI Taxonomy" id="8078"/>
    <lineage>
        <taxon>Eukaryota</taxon>
        <taxon>Metazoa</taxon>
        <taxon>Chordata</taxon>
        <taxon>Craniata</taxon>
        <taxon>Vertebrata</taxon>
        <taxon>Euteleostomi</taxon>
        <taxon>Actinopterygii</taxon>
        <taxon>Neopterygii</taxon>
        <taxon>Teleostei</taxon>
        <taxon>Neoteleostei</taxon>
        <taxon>Acanthomorphata</taxon>
        <taxon>Ovalentaria</taxon>
        <taxon>Atherinomorphae</taxon>
        <taxon>Cyprinodontiformes</taxon>
        <taxon>Fundulidae</taxon>
        <taxon>Fundulus</taxon>
    </lineage>
</organism>
<dbReference type="GeneTree" id="ENSGT00390000005203"/>
<keyword evidence="8" id="KW-1185">Reference proteome</keyword>
<evidence type="ECO:0000256" key="6">
    <source>
        <dbReference type="SAM" id="Coils"/>
    </source>
</evidence>
<accession>A0A3Q2PDX1</accession>
<dbReference type="Proteomes" id="UP000265000">
    <property type="component" value="Unplaced"/>
</dbReference>
<dbReference type="RefSeq" id="XP_021177304.1">
    <property type="nucleotide sequence ID" value="XM_021321629.2"/>
</dbReference>
<dbReference type="InterPro" id="IPR029618">
    <property type="entry name" value="CCDC172"/>
</dbReference>
<proteinExistence type="inferred from homology"/>
<evidence type="ECO:0000256" key="3">
    <source>
        <dbReference type="ARBA" id="ARBA00022327"/>
    </source>
</evidence>
<dbReference type="STRING" id="8078.ENSFHEP00000010707"/>
<dbReference type="PANTHER" id="PTHR22419">
    <property type="entry name" value="COILED-COIL DOMAIN-CONTAINING PROTEIN 172"/>
    <property type="match status" value="1"/>
</dbReference>
<name>A0A3Q2PDX1_FUNHE</name>
<dbReference type="GO" id="GO:0005737">
    <property type="term" value="C:cytoplasm"/>
    <property type="evidence" value="ECO:0007669"/>
    <property type="project" value="UniProtKB-SubCell"/>
</dbReference>
<feature type="coiled-coil region" evidence="6">
    <location>
        <begin position="17"/>
        <end position="58"/>
    </location>
</feature>
<protein>
    <recommendedName>
        <fullName evidence="3">Coiled-coil domain-containing protein 172</fullName>
    </recommendedName>
</protein>
<sequence>MSLDSLFQQILLTEHQLTEQTQKLKDVKVEIIRQQERIKSETEKYKQTTEELDKKGQQLSAMTLQCDLMRKCEDQMLKQIEERLRQQNHLRDHLAKIKQQSKEEEQQFLEEMMRFNSDFSLPDNRAAVFESQTHAEILALQRDVEALHKEMDEMKRSNIHMSSTLEEKRQLLLDLQDLENIQKADLDQQMQEAQATTASLRAESQDVSQKHLTDSTCLSLRKELETLKDGDLEEQRQALRSEVHFLQSKLKSSQDSDQR</sequence>
<evidence type="ECO:0000313" key="7">
    <source>
        <dbReference type="Ensembl" id="ENSFHEP00000010707.1"/>
    </source>
</evidence>
<dbReference type="GeneID" id="105933309"/>
<reference evidence="7" key="2">
    <citation type="submission" date="2025-09" db="UniProtKB">
        <authorList>
            <consortium name="Ensembl"/>
        </authorList>
    </citation>
    <scope>IDENTIFICATION</scope>
</reference>
<keyword evidence="4" id="KW-0963">Cytoplasm</keyword>